<dbReference type="RefSeq" id="WP_191362437.1">
    <property type="nucleotide sequence ID" value="NZ_JAKNHQ010000007.1"/>
</dbReference>
<dbReference type="NCBIfam" id="TIGR00095">
    <property type="entry name" value="16S rRNA (guanine(966)-N(2))-methyltransferase RsmD"/>
    <property type="match status" value="1"/>
</dbReference>
<evidence type="ECO:0000256" key="1">
    <source>
        <dbReference type="ARBA" id="ARBA00022603"/>
    </source>
</evidence>
<name>A0ABS9MIE6_9FIRM</name>
<reference evidence="3 4" key="1">
    <citation type="submission" date="2022-01" db="EMBL/GenBank/DDBJ databases">
        <title>Collection of gut derived symbiotic bacterial strains cultured from healthy donors.</title>
        <authorList>
            <person name="Lin H."/>
            <person name="Kohout C."/>
            <person name="Waligurski E."/>
            <person name="Pamer E.G."/>
        </authorList>
    </citation>
    <scope>NUCLEOTIDE SEQUENCE [LARGE SCALE GENOMIC DNA]</scope>
    <source>
        <strain evidence="3 4">DFI.7.58</strain>
    </source>
</reference>
<dbReference type="PANTHER" id="PTHR43542">
    <property type="entry name" value="METHYLTRANSFERASE"/>
    <property type="match status" value="1"/>
</dbReference>
<evidence type="ECO:0000256" key="2">
    <source>
        <dbReference type="ARBA" id="ARBA00022679"/>
    </source>
</evidence>
<dbReference type="Proteomes" id="UP001298681">
    <property type="component" value="Unassembled WGS sequence"/>
</dbReference>
<dbReference type="SUPFAM" id="SSF53335">
    <property type="entry name" value="S-adenosyl-L-methionine-dependent methyltransferases"/>
    <property type="match status" value="1"/>
</dbReference>
<dbReference type="EMBL" id="JAKNHQ010000007">
    <property type="protein sequence ID" value="MCG4610586.1"/>
    <property type="molecule type" value="Genomic_DNA"/>
</dbReference>
<keyword evidence="4" id="KW-1185">Reference proteome</keyword>
<dbReference type="InterPro" id="IPR029063">
    <property type="entry name" value="SAM-dependent_MTases_sf"/>
</dbReference>
<evidence type="ECO:0000313" key="3">
    <source>
        <dbReference type="EMBL" id="MCG4610586.1"/>
    </source>
</evidence>
<gene>
    <name evidence="3" type="primary">rsmD</name>
    <name evidence="3" type="ORF">L0P57_06525</name>
</gene>
<proteinExistence type="predicted"/>
<dbReference type="GO" id="GO:0052913">
    <property type="term" value="F:16S rRNA (guanine(966)-N(2))-methyltransferase activity"/>
    <property type="evidence" value="ECO:0007669"/>
    <property type="project" value="UniProtKB-EC"/>
</dbReference>
<comment type="caution">
    <text evidence="3">The sequence shown here is derived from an EMBL/GenBank/DDBJ whole genome shotgun (WGS) entry which is preliminary data.</text>
</comment>
<dbReference type="InterPro" id="IPR004398">
    <property type="entry name" value="RNA_MeTrfase_RsmD"/>
</dbReference>
<dbReference type="PROSITE" id="PS00092">
    <property type="entry name" value="N6_MTASE"/>
    <property type="match status" value="1"/>
</dbReference>
<dbReference type="InterPro" id="IPR002052">
    <property type="entry name" value="DNA_methylase_N6_adenine_CS"/>
</dbReference>
<organism evidence="3 4">
    <name type="scientific">Anaeromassilibacillus senegalensis</name>
    <dbReference type="NCBI Taxonomy" id="1673717"/>
    <lineage>
        <taxon>Bacteria</taxon>
        <taxon>Bacillati</taxon>
        <taxon>Bacillota</taxon>
        <taxon>Clostridia</taxon>
        <taxon>Eubacteriales</taxon>
        <taxon>Acutalibacteraceae</taxon>
        <taxon>Anaeromassilibacillus</taxon>
    </lineage>
</organism>
<accession>A0ABS9MIE6</accession>
<protein>
    <submittedName>
        <fullName evidence="3">16S rRNA (Guanine(966)-N(2))-methyltransferase RsmD</fullName>
        <ecNumber evidence="3">2.1.1.171</ecNumber>
    </submittedName>
</protein>
<evidence type="ECO:0000313" key="4">
    <source>
        <dbReference type="Proteomes" id="UP001298681"/>
    </source>
</evidence>
<dbReference type="CDD" id="cd02440">
    <property type="entry name" value="AdoMet_MTases"/>
    <property type="match status" value="1"/>
</dbReference>
<dbReference type="PANTHER" id="PTHR43542:SF1">
    <property type="entry name" value="METHYLTRANSFERASE"/>
    <property type="match status" value="1"/>
</dbReference>
<keyword evidence="2 3" id="KW-0808">Transferase</keyword>
<dbReference type="Pfam" id="PF03602">
    <property type="entry name" value="Cons_hypoth95"/>
    <property type="match status" value="1"/>
</dbReference>
<sequence>MRIITGSARGRRLLTLEGEDVRPTTERVKEALFSILQFQIEGRRVLDLFAGSGQLGLEALSRGAREAVFVDAGKEPISIVEKNLANTGLGEHAKVLHMDYAAFLLRRNDPFDIAFLDPPYRTGLLQKALPMTAAIMNKGGVIVCEHPVDEEVPDTAGDFERKRDYRYGKILLTVYRHRDL</sequence>
<dbReference type="PIRSF" id="PIRSF004553">
    <property type="entry name" value="CHP00095"/>
    <property type="match status" value="1"/>
</dbReference>
<dbReference type="EC" id="2.1.1.171" evidence="3"/>
<dbReference type="Gene3D" id="3.40.50.150">
    <property type="entry name" value="Vaccinia Virus protein VP39"/>
    <property type="match status" value="1"/>
</dbReference>
<keyword evidence="1 3" id="KW-0489">Methyltransferase</keyword>